<name>A0A434A206_9FLAO</name>
<accession>A0A434A206</accession>
<organism evidence="1 2">
    <name type="scientific">Flavobacterium cupreum</name>
    <dbReference type="NCBI Taxonomy" id="2133766"/>
    <lineage>
        <taxon>Bacteria</taxon>
        <taxon>Pseudomonadati</taxon>
        <taxon>Bacteroidota</taxon>
        <taxon>Flavobacteriia</taxon>
        <taxon>Flavobacteriales</taxon>
        <taxon>Flavobacteriaceae</taxon>
        <taxon>Flavobacterium</taxon>
    </lineage>
</organism>
<sequence length="60" mass="6827">MSGLNGFGWFYRKDAKFFSLLVCFAKNARLDFTAVFDFAQRRKGVKFPFLDGFSGETVSS</sequence>
<evidence type="ECO:0000313" key="1">
    <source>
        <dbReference type="EMBL" id="RUT68382.1"/>
    </source>
</evidence>
<dbReference type="EMBL" id="QWDM01000017">
    <property type="protein sequence ID" value="RUT68382.1"/>
    <property type="molecule type" value="Genomic_DNA"/>
</dbReference>
<protein>
    <submittedName>
        <fullName evidence="1">Uncharacterized protein</fullName>
    </submittedName>
</protein>
<dbReference type="AlphaFoldDB" id="A0A434A206"/>
<keyword evidence="2" id="KW-1185">Reference proteome</keyword>
<evidence type="ECO:0000313" key="2">
    <source>
        <dbReference type="Proteomes" id="UP000288102"/>
    </source>
</evidence>
<comment type="caution">
    <text evidence="1">The sequence shown here is derived from an EMBL/GenBank/DDBJ whole genome shotgun (WGS) entry which is preliminary data.</text>
</comment>
<gene>
    <name evidence="1" type="ORF">D0817_20925</name>
</gene>
<proteinExistence type="predicted"/>
<reference evidence="2" key="1">
    <citation type="journal article" date="2019" name="Syst. Appl. Microbiol.">
        <title>Flavobacterium circumlabens sp. nov. and Flavobacterium cupreum sp. nov., two psychrotrophic species isolated from Antarctic environmental samples.</title>
        <authorList>
            <person name="Kralova S."/>
            <person name="Busse H.-J."/>
            <person name="Svec P."/>
            <person name="Maslanova I."/>
            <person name="Stankova E."/>
            <person name="Bartak M."/>
            <person name="Sedlacek I."/>
        </authorList>
    </citation>
    <scope>NUCLEOTIDE SEQUENCE [LARGE SCALE GENOMIC DNA]</scope>
    <source>
        <strain evidence="2">CCM 8825</strain>
    </source>
</reference>
<dbReference type="Proteomes" id="UP000288102">
    <property type="component" value="Unassembled WGS sequence"/>
</dbReference>